<dbReference type="PANTHER" id="PTHR38768">
    <property type="entry name" value="UPF0502 PROTEIN YCEH"/>
    <property type="match status" value="1"/>
</dbReference>
<protein>
    <submittedName>
        <fullName evidence="3">Uncharacterized protein</fullName>
    </submittedName>
</protein>
<dbReference type="InterPro" id="IPR036388">
    <property type="entry name" value="WH-like_DNA-bd_sf"/>
</dbReference>
<evidence type="ECO:0000313" key="3">
    <source>
        <dbReference type="EMBL" id="PXX45179.1"/>
    </source>
</evidence>
<organism evidence="3 4">
    <name type="scientific">Undibacterium pigrum</name>
    <dbReference type="NCBI Taxonomy" id="401470"/>
    <lineage>
        <taxon>Bacteria</taxon>
        <taxon>Pseudomonadati</taxon>
        <taxon>Pseudomonadota</taxon>
        <taxon>Betaproteobacteria</taxon>
        <taxon>Burkholderiales</taxon>
        <taxon>Oxalobacteraceae</taxon>
        <taxon>Undibacterium</taxon>
    </lineage>
</organism>
<evidence type="ECO:0000313" key="4">
    <source>
        <dbReference type="Proteomes" id="UP000247792"/>
    </source>
</evidence>
<dbReference type="SUPFAM" id="SSF46785">
    <property type="entry name" value="Winged helix' DNA-binding domain"/>
    <property type="match status" value="2"/>
</dbReference>
<dbReference type="InterPro" id="IPR036390">
    <property type="entry name" value="WH_DNA-bd_sf"/>
</dbReference>
<feature type="coiled-coil region" evidence="2">
    <location>
        <begin position="206"/>
        <end position="233"/>
    </location>
</feature>
<dbReference type="Gene3D" id="1.10.10.10">
    <property type="entry name" value="Winged helix-like DNA-binding domain superfamily/Winged helix DNA-binding domain"/>
    <property type="match status" value="2"/>
</dbReference>
<keyword evidence="4" id="KW-1185">Reference proteome</keyword>
<reference evidence="3 4" key="1">
    <citation type="submission" date="2018-05" db="EMBL/GenBank/DDBJ databases">
        <title>Genomic Encyclopedia of Type Strains, Phase IV (KMG-IV): sequencing the most valuable type-strain genomes for metagenomic binning, comparative biology and taxonomic classification.</title>
        <authorList>
            <person name="Goeker M."/>
        </authorList>
    </citation>
    <scope>NUCLEOTIDE SEQUENCE [LARGE SCALE GENOMIC DNA]</scope>
    <source>
        <strain evidence="3 4">DSM 19792</strain>
    </source>
</reference>
<evidence type="ECO:0000256" key="1">
    <source>
        <dbReference type="HAMAP-Rule" id="MF_01584"/>
    </source>
</evidence>
<dbReference type="HAMAP" id="MF_01584">
    <property type="entry name" value="UPF0502"/>
    <property type="match status" value="1"/>
</dbReference>
<dbReference type="Pfam" id="PF04337">
    <property type="entry name" value="DUF480"/>
    <property type="match status" value="1"/>
</dbReference>
<dbReference type="EMBL" id="QJKB01000002">
    <property type="protein sequence ID" value="PXX45179.1"/>
    <property type="molecule type" value="Genomic_DNA"/>
</dbReference>
<accession>A0A318J7V1</accession>
<comment type="similarity">
    <text evidence="1">Belongs to the UPF0502 family.</text>
</comment>
<dbReference type="OrthoDB" id="9784785at2"/>
<evidence type="ECO:0000256" key="2">
    <source>
        <dbReference type="SAM" id="Coils"/>
    </source>
</evidence>
<gene>
    <name evidence="3" type="ORF">DFR42_102407</name>
</gene>
<dbReference type="PANTHER" id="PTHR38768:SF1">
    <property type="entry name" value="UPF0502 PROTEIN YCEH"/>
    <property type="match status" value="1"/>
</dbReference>
<dbReference type="InterPro" id="IPR007432">
    <property type="entry name" value="DUF480"/>
</dbReference>
<dbReference type="AlphaFoldDB" id="A0A318J7V1"/>
<comment type="caution">
    <text evidence="3">The sequence shown here is derived from an EMBL/GenBank/DDBJ whole genome shotgun (WGS) entry which is preliminary data.</text>
</comment>
<dbReference type="Proteomes" id="UP000247792">
    <property type="component" value="Unassembled WGS sequence"/>
</dbReference>
<sequence length="235" mass="25687">MNTENTSESGSTAATPAADAQFLDAVEVRVLGVLAEKEAATPDNYPLSLNTLVNACNQLTSRDPVMSVTESEVLEAIDRLAAKKLVNAIHQAGARVAKYEHRMRIKWMLDQPKVAVLTILMLRGFQTAGEIRARVGRLHEFASVADVEKCLDYLMDKYPPLVARLNLTPGTKEPRYAHLLSCDEEGLDQAEASSPASAGGSKNDRVSLLEAEVAQLKQQVSDLSAQFAEFKKQFE</sequence>
<dbReference type="RefSeq" id="WP_110254640.1">
    <property type="nucleotide sequence ID" value="NZ_QJKB01000002.1"/>
</dbReference>
<keyword evidence="2" id="KW-0175">Coiled coil</keyword>
<proteinExistence type="inferred from homology"/>
<name>A0A318J7V1_9BURK</name>